<dbReference type="PANTHER" id="PTHR48050:SF13">
    <property type="entry name" value="STEROL 3-BETA-GLUCOSYLTRANSFERASE UGT80A2"/>
    <property type="match status" value="1"/>
</dbReference>
<dbReference type="InterPro" id="IPR050426">
    <property type="entry name" value="Glycosyltransferase_28"/>
</dbReference>
<dbReference type="RefSeq" id="WP_189976325.1">
    <property type="nucleotide sequence ID" value="NZ_BMUL01000004.1"/>
</dbReference>
<keyword evidence="3 6" id="KW-0808">Transferase</keyword>
<dbReference type="Gene3D" id="3.40.50.2000">
    <property type="entry name" value="Glycogen Phosphorylase B"/>
    <property type="match status" value="2"/>
</dbReference>
<evidence type="ECO:0000256" key="2">
    <source>
        <dbReference type="ARBA" id="ARBA00022676"/>
    </source>
</evidence>
<evidence type="ECO:0000313" key="7">
    <source>
        <dbReference type="Proteomes" id="UP000644020"/>
    </source>
</evidence>
<dbReference type="GO" id="GO:0008194">
    <property type="term" value="F:UDP-glycosyltransferase activity"/>
    <property type="evidence" value="ECO:0007669"/>
    <property type="project" value="InterPro"/>
</dbReference>
<sequence>MKILFVGGNGAGTIFPDVPLAQAARNAGHEVIMTGPEITMSAILGSGIPAVSVTERTIQDCRVNREGVLVPTPAGGPERNIAIGRMFGRLAAHSLDGLLELADRWRPDLVVSNVLAYAGPLVAHHAGVPWVRFATDIGEPLSIDLAAAAELAPEMERLGLTATPPPAFSVTVMPQSVRPPTAPVALPLRHIPCSTQSALEPWMYTKGDRPRVLVSAGSRVTPDDDFELLSGLVEKVAPLDIELLIATPDDVAARLDLPAGARAGWLPVDVLAPTCDVMVHHAGGNITLTCLANGVPQVFVPYLPGLEEHSARIAERGAARLVDPADHGAADIAGAVRDLLEDPSYRAEARRLRDETAAMPTPARVVEELERLAAAHRESTAAK</sequence>
<comment type="similarity">
    <text evidence="1">Belongs to the glycosyltransferase 28 family.</text>
</comment>
<name>A0A918SY91_9ACTN</name>
<dbReference type="Pfam" id="PF06722">
    <property type="entry name" value="EryCIII-like_C"/>
    <property type="match status" value="1"/>
</dbReference>
<keyword evidence="2" id="KW-0328">Glycosyltransferase</keyword>
<dbReference type="EMBL" id="BMUL01000004">
    <property type="protein sequence ID" value="GHA77938.1"/>
    <property type="molecule type" value="Genomic_DNA"/>
</dbReference>
<evidence type="ECO:0000259" key="5">
    <source>
        <dbReference type="Pfam" id="PF21036"/>
    </source>
</evidence>
<dbReference type="Proteomes" id="UP000644020">
    <property type="component" value="Unassembled WGS sequence"/>
</dbReference>
<keyword evidence="7" id="KW-1185">Reference proteome</keyword>
<accession>A0A918SY91</accession>
<comment type="caution">
    <text evidence="6">The sequence shown here is derived from an EMBL/GenBank/DDBJ whole genome shotgun (WGS) entry which is preliminary data.</text>
</comment>
<dbReference type="Pfam" id="PF21036">
    <property type="entry name" value="EryCIII-like_N"/>
    <property type="match status" value="1"/>
</dbReference>
<dbReference type="InterPro" id="IPR010610">
    <property type="entry name" value="EryCIII-like_C"/>
</dbReference>
<reference evidence="6" key="1">
    <citation type="journal article" date="2014" name="Int. J. Syst. Evol. Microbiol.">
        <title>Complete genome sequence of Corynebacterium casei LMG S-19264T (=DSM 44701T), isolated from a smear-ripened cheese.</title>
        <authorList>
            <consortium name="US DOE Joint Genome Institute (JGI-PGF)"/>
            <person name="Walter F."/>
            <person name="Albersmeier A."/>
            <person name="Kalinowski J."/>
            <person name="Ruckert C."/>
        </authorList>
    </citation>
    <scope>NUCLEOTIDE SEQUENCE</scope>
    <source>
        <strain evidence="6">JCM 4518</strain>
    </source>
</reference>
<dbReference type="PANTHER" id="PTHR48050">
    <property type="entry name" value="STEROL 3-BETA-GLUCOSYLTRANSFERASE"/>
    <property type="match status" value="1"/>
</dbReference>
<evidence type="ECO:0000256" key="1">
    <source>
        <dbReference type="ARBA" id="ARBA00006962"/>
    </source>
</evidence>
<feature type="domain" description="Erythromycin biosynthesis protein CIII-like C-terminal" evidence="4">
    <location>
        <begin position="232"/>
        <end position="372"/>
    </location>
</feature>
<dbReference type="GO" id="GO:0017000">
    <property type="term" value="P:antibiotic biosynthetic process"/>
    <property type="evidence" value="ECO:0007669"/>
    <property type="project" value="UniProtKB-ARBA"/>
</dbReference>
<gene>
    <name evidence="6" type="ORF">GCM10010305_21310</name>
</gene>
<dbReference type="SUPFAM" id="SSF53756">
    <property type="entry name" value="UDP-Glycosyltransferase/glycogen phosphorylase"/>
    <property type="match status" value="1"/>
</dbReference>
<evidence type="ECO:0000259" key="4">
    <source>
        <dbReference type="Pfam" id="PF06722"/>
    </source>
</evidence>
<organism evidence="6 7">
    <name type="scientific">Streptomyces termitum</name>
    <dbReference type="NCBI Taxonomy" id="67368"/>
    <lineage>
        <taxon>Bacteria</taxon>
        <taxon>Bacillati</taxon>
        <taxon>Actinomycetota</taxon>
        <taxon>Actinomycetes</taxon>
        <taxon>Kitasatosporales</taxon>
        <taxon>Streptomycetaceae</taxon>
        <taxon>Streptomyces</taxon>
    </lineage>
</organism>
<dbReference type="CDD" id="cd03784">
    <property type="entry name" value="GT1_Gtf-like"/>
    <property type="match status" value="1"/>
</dbReference>
<dbReference type="InterPro" id="IPR048284">
    <property type="entry name" value="EryCIII-like_N"/>
</dbReference>
<feature type="domain" description="Erythromycin biosynthesis protein CIII-like N-terminal" evidence="5">
    <location>
        <begin position="92"/>
        <end position="217"/>
    </location>
</feature>
<evidence type="ECO:0000313" key="6">
    <source>
        <dbReference type="EMBL" id="GHA77938.1"/>
    </source>
</evidence>
<dbReference type="AlphaFoldDB" id="A0A918SY91"/>
<reference evidence="6" key="2">
    <citation type="submission" date="2020-09" db="EMBL/GenBank/DDBJ databases">
        <authorList>
            <person name="Sun Q."/>
            <person name="Ohkuma M."/>
        </authorList>
    </citation>
    <scope>NUCLEOTIDE SEQUENCE</scope>
    <source>
        <strain evidence="6">JCM 4518</strain>
    </source>
</reference>
<evidence type="ECO:0000256" key="3">
    <source>
        <dbReference type="ARBA" id="ARBA00022679"/>
    </source>
</evidence>
<proteinExistence type="inferred from homology"/>
<protein>
    <submittedName>
        <fullName evidence="6">DNTP-hexose glycosyl transferase</fullName>
    </submittedName>
</protein>
<dbReference type="InterPro" id="IPR002213">
    <property type="entry name" value="UDP_glucos_trans"/>
</dbReference>
<dbReference type="GO" id="GO:0016758">
    <property type="term" value="F:hexosyltransferase activity"/>
    <property type="evidence" value="ECO:0007669"/>
    <property type="project" value="UniProtKB-ARBA"/>
</dbReference>